<dbReference type="SUPFAM" id="SSF53474">
    <property type="entry name" value="alpha/beta-Hydrolases"/>
    <property type="match status" value="1"/>
</dbReference>
<dbReference type="Proteomes" id="UP000677054">
    <property type="component" value="Unassembled WGS sequence"/>
</dbReference>
<feature type="domain" description="Carboxylesterase type B" evidence="5">
    <location>
        <begin position="16"/>
        <end position="339"/>
    </location>
</feature>
<accession>A0A7R8X8L1</accession>
<keyword evidence="2" id="KW-0325">Glycoprotein</keyword>
<gene>
    <name evidence="6" type="ORF">DSTB1V02_LOCUS3063</name>
</gene>
<feature type="transmembrane region" description="Helical" evidence="4">
    <location>
        <begin position="441"/>
        <end position="465"/>
    </location>
</feature>
<dbReference type="EMBL" id="LR899888">
    <property type="protein sequence ID" value="CAD7243129.1"/>
    <property type="molecule type" value="Genomic_DNA"/>
</dbReference>
<keyword evidence="4" id="KW-0472">Membrane</keyword>
<sequence length="541" mass="61117">MSLPILPDFVLPVELLFQRVILMSGTAYSPQSLVQDPRDSALQMAIALNCTSSAKAKVKIKDEELMTCLKEKPWRLLLDIPVKCPHFTSAFGPSVDNVLIKRNLDDAPEKQFQNAEPYDVMLGLTGFEPAYLLNEHQLQLGFDLAHLDKIFRTVVRNFYRFHLREILSAVEYEYTDWSRAVDSPLGNRDAAIEALGDAMFAAPASIFAQEMVEEKAAVFLYHFAYRAPSDDPPYPRGLGRLGWEDLQMLLGAPFTGTFIGMPFNYSKNDAFISRLFMTHVVNFVSSGDPNRPHNISSSPDKSVMQWPAMDTLLQRYLEIDPRGRVRVRSHYRAHRLALWTHLIPEIQGTGSRHGDIQPHHHLLQGHQDTTSYVGQVRELPEEWGESDATQSEKESTSVGTTVSPELFTPEIIRVLQDSQRPWNESLRPSSYDLDYSTYSTALTVTIAIGSSLLILNVLIFAGVYYRRGRRNHSNRSQYSEAPTCPRHGSSETFFEEFQGQSSINTQLVEVGCPVRIVEKRTRFADEDPPNGQATFVSDVSL</sequence>
<feature type="region of interest" description="Disordered" evidence="3">
    <location>
        <begin position="382"/>
        <end position="401"/>
    </location>
</feature>
<name>A0A7R8X8L1_9CRUS</name>
<organism evidence="6">
    <name type="scientific">Darwinula stevensoni</name>
    <dbReference type="NCBI Taxonomy" id="69355"/>
    <lineage>
        <taxon>Eukaryota</taxon>
        <taxon>Metazoa</taxon>
        <taxon>Ecdysozoa</taxon>
        <taxon>Arthropoda</taxon>
        <taxon>Crustacea</taxon>
        <taxon>Oligostraca</taxon>
        <taxon>Ostracoda</taxon>
        <taxon>Podocopa</taxon>
        <taxon>Podocopida</taxon>
        <taxon>Darwinulocopina</taxon>
        <taxon>Darwinuloidea</taxon>
        <taxon>Darwinulidae</taxon>
        <taxon>Darwinula</taxon>
    </lineage>
</organism>
<evidence type="ECO:0000313" key="7">
    <source>
        <dbReference type="Proteomes" id="UP000677054"/>
    </source>
</evidence>
<evidence type="ECO:0000256" key="2">
    <source>
        <dbReference type="ARBA" id="ARBA00023180"/>
    </source>
</evidence>
<keyword evidence="4" id="KW-1133">Transmembrane helix</keyword>
<dbReference type="EMBL" id="CAJPEV010000371">
    <property type="protein sequence ID" value="CAG0884578.1"/>
    <property type="molecule type" value="Genomic_DNA"/>
</dbReference>
<dbReference type="Gene3D" id="3.40.50.1820">
    <property type="entry name" value="alpha/beta hydrolase"/>
    <property type="match status" value="1"/>
</dbReference>
<dbReference type="Pfam" id="PF00135">
    <property type="entry name" value="COesterase"/>
    <property type="match status" value="1"/>
</dbReference>
<comment type="similarity">
    <text evidence="1">Belongs to the type-B carboxylesterase/lipase family.</text>
</comment>
<dbReference type="InterPro" id="IPR051093">
    <property type="entry name" value="Neuroligin/BSAL"/>
</dbReference>
<proteinExistence type="inferred from homology"/>
<evidence type="ECO:0000259" key="5">
    <source>
        <dbReference type="Pfam" id="PF00135"/>
    </source>
</evidence>
<dbReference type="InterPro" id="IPR002018">
    <property type="entry name" value="CarbesteraseB"/>
</dbReference>
<dbReference type="AlphaFoldDB" id="A0A7R8X8L1"/>
<reference evidence="6" key="1">
    <citation type="submission" date="2020-11" db="EMBL/GenBank/DDBJ databases">
        <authorList>
            <person name="Tran Van P."/>
        </authorList>
    </citation>
    <scope>NUCLEOTIDE SEQUENCE</scope>
</reference>
<dbReference type="OrthoDB" id="3200163at2759"/>
<evidence type="ECO:0000313" key="6">
    <source>
        <dbReference type="EMBL" id="CAD7243129.1"/>
    </source>
</evidence>
<evidence type="ECO:0000256" key="4">
    <source>
        <dbReference type="SAM" id="Phobius"/>
    </source>
</evidence>
<evidence type="ECO:0000256" key="3">
    <source>
        <dbReference type="SAM" id="MobiDB-lite"/>
    </source>
</evidence>
<protein>
    <recommendedName>
        <fullName evidence="5">Carboxylesterase type B domain-containing protein</fullName>
    </recommendedName>
</protein>
<keyword evidence="7" id="KW-1185">Reference proteome</keyword>
<dbReference type="PANTHER" id="PTHR43903">
    <property type="entry name" value="NEUROLIGIN"/>
    <property type="match status" value="1"/>
</dbReference>
<evidence type="ECO:0000256" key="1">
    <source>
        <dbReference type="ARBA" id="ARBA00005964"/>
    </source>
</evidence>
<keyword evidence="4" id="KW-0812">Transmembrane</keyword>
<dbReference type="InterPro" id="IPR029058">
    <property type="entry name" value="AB_hydrolase_fold"/>
</dbReference>